<reference evidence="1" key="1">
    <citation type="submission" date="2018-06" db="EMBL/GenBank/DDBJ databases">
        <authorList>
            <person name="Zhirakovskaya E."/>
        </authorList>
    </citation>
    <scope>NUCLEOTIDE SEQUENCE</scope>
</reference>
<evidence type="ECO:0000313" key="1">
    <source>
        <dbReference type="EMBL" id="VAX29770.1"/>
    </source>
</evidence>
<organism evidence="1">
    <name type="scientific">hydrothermal vent metagenome</name>
    <dbReference type="NCBI Taxonomy" id="652676"/>
    <lineage>
        <taxon>unclassified sequences</taxon>
        <taxon>metagenomes</taxon>
        <taxon>ecological metagenomes</taxon>
    </lineage>
</organism>
<dbReference type="AlphaFoldDB" id="A0A3B1D445"/>
<dbReference type="EMBL" id="UOGG01000092">
    <property type="protein sequence ID" value="VAX29770.1"/>
    <property type="molecule type" value="Genomic_DNA"/>
</dbReference>
<proteinExistence type="predicted"/>
<protein>
    <submittedName>
        <fullName evidence="1">Uncharacterized protein</fullName>
    </submittedName>
</protein>
<name>A0A3B1D445_9ZZZZ</name>
<gene>
    <name evidence="1" type="ORF">MNBD_NITROSPINAE05-542</name>
</gene>
<accession>A0A3B1D445</accession>
<sequence length="55" mass="6491">MNNDIRVYEVKIFDRSGKLKKVVSQKALIKRSDEKFKEGFSPLRNYKSKNTKNVN</sequence>